<keyword evidence="4" id="KW-1185">Reference proteome</keyword>
<name>G4Z2H3_PHYSP</name>
<evidence type="ECO:0000313" key="4">
    <source>
        <dbReference type="Proteomes" id="UP000002640"/>
    </source>
</evidence>
<accession>G4Z2H3</accession>
<feature type="compositionally biased region" description="Acidic residues" evidence="1">
    <location>
        <begin position="29"/>
        <end position="39"/>
    </location>
</feature>
<dbReference type="GeneID" id="20651083"/>
<dbReference type="Proteomes" id="UP000002640">
    <property type="component" value="Unassembled WGS sequence"/>
</dbReference>
<dbReference type="RefSeq" id="XP_009522729.1">
    <property type="nucleotide sequence ID" value="XM_009524434.1"/>
</dbReference>
<proteinExistence type="predicted"/>
<feature type="non-terminal residue" evidence="3">
    <location>
        <position position="1"/>
    </location>
</feature>
<dbReference type="PANTHER" id="PTHR34415">
    <property type="entry name" value="INTEGRASE CATALYTIC DOMAIN-CONTAINING PROTEIN"/>
    <property type="match status" value="1"/>
</dbReference>
<protein>
    <submittedName>
        <fullName evidence="3">Uncharacterized protein</fullName>
    </submittedName>
</protein>
<evidence type="ECO:0000313" key="2">
    <source>
        <dbReference type="EMBL" id="EGZ20012.1"/>
    </source>
</evidence>
<reference evidence="3" key="2">
    <citation type="submission" date="2011-09" db="EMBL/GenBank/DDBJ databases">
        <authorList>
            <consortium name="US DOE Joint Genome Institute (JGI-PGF)"/>
            <person name="Aerts A."/>
            <person name="Grimwood J."/>
            <person name="Schmutz J."/>
            <person name="Lucas S."/>
            <person name="Hammon N."/>
            <person name="Glavina del Rio T."/>
            <person name="Dalin E."/>
            <person name="Tice H."/>
            <person name="Pitluck S."/>
            <person name="Dehal P."/>
            <person name="Chapman J."/>
            <person name="Putman N.H."/>
            <person name="Salamov A.A."/>
            <person name="Terry A."/>
            <person name="Rokhsar D.S."/>
            <person name="Boore J.L."/>
            <person name="Tripathy S."/>
            <person name="Tyler B.M."/>
            <person name="Grigoriev I.V."/>
        </authorList>
    </citation>
    <scope>NUCLEOTIDE SEQUENCE</scope>
    <source>
        <strain evidence="3">P6497</strain>
    </source>
</reference>
<dbReference type="OMA" id="CHYYLPL"/>
<dbReference type="InParanoid" id="G4Z2H3"/>
<dbReference type="KEGG" id="psoj:PHYSODRAFT_390425"/>
<dbReference type="RefSeq" id="XP_009522731.1">
    <property type="nucleotide sequence ID" value="XM_009524436.1"/>
</dbReference>
<dbReference type="AlphaFoldDB" id="G4Z2H3"/>
<dbReference type="PANTHER" id="PTHR34415:SF1">
    <property type="entry name" value="INTEGRASE CATALYTIC DOMAIN-CONTAINING PROTEIN"/>
    <property type="match status" value="1"/>
</dbReference>
<evidence type="ECO:0000256" key="1">
    <source>
        <dbReference type="SAM" id="MobiDB-lite"/>
    </source>
</evidence>
<feature type="compositionally biased region" description="Acidic residues" evidence="1">
    <location>
        <begin position="1"/>
        <end position="18"/>
    </location>
</feature>
<organism evidence="4">
    <name type="scientific">Phytophthora sojae (strain P6497)</name>
    <name type="common">Soybean stem and root rot agent</name>
    <name type="synonym">Phytophthora megasperma f. sp. glycines</name>
    <dbReference type="NCBI Taxonomy" id="1094619"/>
    <lineage>
        <taxon>Eukaryota</taxon>
        <taxon>Sar</taxon>
        <taxon>Stramenopiles</taxon>
        <taxon>Oomycota</taxon>
        <taxon>Peronosporomycetes</taxon>
        <taxon>Peronosporales</taxon>
        <taxon>Peronosporaceae</taxon>
        <taxon>Phytophthora</taxon>
    </lineage>
</organism>
<dbReference type="GeneID" id="20650981"/>
<reference evidence="3 4" key="1">
    <citation type="journal article" date="2006" name="Science">
        <title>Phytophthora genome sequences uncover evolutionary origins and mechanisms of pathogenesis.</title>
        <authorList>
            <person name="Tyler B.M."/>
            <person name="Tripathy S."/>
            <person name="Zhang X."/>
            <person name="Dehal P."/>
            <person name="Jiang R.H."/>
            <person name="Aerts A."/>
            <person name="Arredondo F.D."/>
            <person name="Baxter L."/>
            <person name="Bensasson D."/>
            <person name="Beynon J.L."/>
            <person name="Chapman J."/>
            <person name="Damasceno C.M."/>
            <person name="Dorrance A.E."/>
            <person name="Dou D."/>
            <person name="Dickerman A.W."/>
            <person name="Dubchak I.L."/>
            <person name="Garbelotto M."/>
            <person name="Gijzen M."/>
            <person name="Gordon S.G."/>
            <person name="Govers F."/>
            <person name="Grunwald N.J."/>
            <person name="Huang W."/>
            <person name="Ivors K.L."/>
            <person name="Jones R.W."/>
            <person name="Kamoun S."/>
            <person name="Krampis K."/>
            <person name="Lamour K.H."/>
            <person name="Lee M.K."/>
            <person name="McDonald W.H."/>
            <person name="Medina M."/>
            <person name="Meijer H.J."/>
            <person name="Nordberg E.K."/>
            <person name="Maclean D.J."/>
            <person name="Ospina-Giraldo M.D."/>
            <person name="Morris P.F."/>
            <person name="Phuntumart V."/>
            <person name="Putnam N.H."/>
            <person name="Rash S."/>
            <person name="Rose J.K."/>
            <person name="Sakihama Y."/>
            <person name="Salamov A.A."/>
            <person name="Savidor A."/>
            <person name="Scheuring C.F."/>
            <person name="Smith B.M."/>
            <person name="Sobral B.W."/>
            <person name="Terry A."/>
            <person name="Torto-Alalibo T.A."/>
            <person name="Win J."/>
            <person name="Xu Z."/>
            <person name="Zhang H."/>
            <person name="Grigoriev I.V."/>
            <person name="Rokhsar D.S."/>
            <person name="Boore J.L."/>
        </authorList>
    </citation>
    <scope>NUCLEOTIDE SEQUENCE [LARGE SCALE GENOMIC DNA]</scope>
    <source>
        <strain evidence="3 4">P6497</strain>
    </source>
</reference>
<feature type="region of interest" description="Disordered" evidence="1">
    <location>
        <begin position="1"/>
        <end position="39"/>
    </location>
</feature>
<evidence type="ECO:0000313" key="3">
    <source>
        <dbReference type="EMBL" id="EGZ20014.1"/>
    </source>
</evidence>
<gene>
    <name evidence="3" type="ORF">PHYSODRAFT_387604</name>
    <name evidence="2" type="ORF">PHYSODRAFT_390425</name>
</gene>
<sequence>DVSSESEEPDESNDEDWSTAESAEKDGEVTGDSEGIEDGEQAEEDISINLIEVDVHQKVTGLIRADKCERRCLQGKAQELQSLVCSVSQMTKSERMTFVYSMLGVLMQTDTVERRRGKGEREKFNYYLPFVGAVCRPSFARCLDLTPLTIQRYKSRVRDGSIAAKAHGNVLNKNASSVDIPWLIKWFKEFAEEVGEVVPVRVRMQKTVAGKTKKYYSREDYTLLPVYFTWDSVYGEMHAYVEQIRLRVSEPGRSTMGKLLAQHCPEIRIRS</sequence>
<dbReference type="EMBL" id="JH159153">
    <property type="protein sequence ID" value="EGZ20014.1"/>
    <property type="molecule type" value="Genomic_DNA"/>
</dbReference>
<feature type="non-terminal residue" evidence="3">
    <location>
        <position position="271"/>
    </location>
</feature>
<dbReference type="KEGG" id="psoj:PHYSODRAFT_387604"/>
<dbReference type="EMBL" id="JH159153">
    <property type="protein sequence ID" value="EGZ20012.1"/>
    <property type="molecule type" value="Genomic_DNA"/>
</dbReference>